<dbReference type="OrthoDB" id="8560667at2"/>
<keyword evidence="3" id="KW-1185">Reference proteome</keyword>
<name>Q3SEY4_THIDA</name>
<dbReference type="Proteomes" id="UP000008291">
    <property type="component" value="Chromosome"/>
</dbReference>
<proteinExistence type="predicted"/>
<reference evidence="2 3" key="1">
    <citation type="journal article" date="2006" name="J. Bacteriol.">
        <title>The genome sequence of the obligately chemolithoautotrophic, facultatively anaerobic bacterium Thiobacillus denitrificans.</title>
        <authorList>
            <person name="Beller H.R."/>
            <person name="Chain P.S."/>
            <person name="Letain T.E."/>
            <person name="Chakicherla A."/>
            <person name="Larimer F.W."/>
            <person name="Richardson P.M."/>
            <person name="Coleman M.A."/>
            <person name="Wood A.P."/>
            <person name="Kelly D.P."/>
        </authorList>
    </citation>
    <scope>NUCLEOTIDE SEQUENCE [LARGE SCALE GENOMIC DNA]</scope>
    <source>
        <strain evidence="2 3">ATCC 25259</strain>
    </source>
</reference>
<accession>Q3SEY4</accession>
<evidence type="ECO:0000313" key="2">
    <source>
        <dbReference type="EMBL" id="AAZ96944.1"/>
    </source>
</evidence>
<evidence type="ECO:0000313" key="3">
    <source>
        <dbReference type="Proteomes" id="UP000008291"/>
    </source>
</evidence>
<gene>
    <name evidence="2" type="ordered locus">Tbd_0991</name>
</gene>
<feature type="signal peptide" evidence="1">
    <location>
        <begin position="1"/>
        <end position="25"/>
    </location>
</feature>
<dbReference type="KEGG" id="tbd:Tbd_0991"/>
<keyword evidence="1" id="KW-0732">Signal</keyword>
<dbReference type="HOGENOM" id="CLU_1128646_0_0_4"/>
<sequence>MIRAKPRLGRRVLAALALVAAVPTAASDDFDMRSADAVNEGALRFLEAPPANAVHHHENRVRVTAESLRSGWVELEQCHSHMDAVPRSQITFREGYVRGLAIDTFSGIGRAWVEGASVQLENVAPGARLCLSARTRALRNTGNGYYSLSHGPYMRKFLDGYYPMHVTLDVTYPAAQLRLLDVSPERQPGFAHDEAPGRVKLDTHFEGELRLVFQFEHR</sequence>
<dbReference type="EMBL" id="CP000116">
    <property type="protein sequence ID" value="AAZ96944.1"/>
    <property type="molecule type" value="Genomic_DNA"/>
</dbReference>
<dbReference type="STRING" id="292415.Tbd_0991"/>
<organism evidence="2 3">
    <name type="scientific">Thiobacillus denitrificans (strain ATCC 25259 / T1)</name>
    <dbReference type="NCBI Taxonomy" id="292415"/>
    <lineage>
        <taxon>Bacteria</taxon>
        <taxon>Pseudomonadati</taxon>
        <taxon>Pseudomonadota</taxon>
        <taxon>Betaproteobacteria</taxon>
        <taxon>Nitrosomonadales</taxon>
        <taxon>Thiobacillaceae</taxon>
        <taxon>Thiobacillus</taxon>
    </lineage>
</organism>
<feature type="chain" id="PRO_5004228782" evidence="1">
    <location>
        <begin position="26"/>
        <end position="218"/>
    </location>
</feature>
<dbReference type="eggNOG" id="COG0596">
    <property type="taxonomic scope" value="Bacteria"/>
</dbReference>
<dbReference type="AlphaFoldDB" id="Q3SEY4"/>
<evidence type="ECO:0000256" key="1">
    <source>
        <dbReference type="SAM" id="SignalP"/>
    </source>
</evidence>
<protein>
    <submittedName>
        <fullName evidence="2">Uncharacterized protein</fullName>
    </submittedName>
</protein>